<sequence>MPPPKMKFTVQLSLIIGILWLGSLVFLTVTFSPANDRGPSNLPDLRQISENLNRVGYQTEELKRYTKELRDILELQLKKDDNPDNRILLEKLEKRDLEEEDR</sequence>
<keyword evidence="1" id="KW-0472">Membrane</keyword>
<accession>A0A2G8JTW6</accession>
<dbReference type="Proteomes" id="UP000230750">
    <property type="component" value="Unassembled WGS sequence"/>
</dbReference>
<reference evidence="2 3" key="1">
    <citation type="journal article" date="2017" name="PLoS Biol.">
        <title>The sea cucumber genome provides insights into morphological evolution and visceral regeneration.</title>
        <authorList>
            <person name="Zhang X."/>
            <person name="Sun L."/>
            <person name="Yuan J."/>
            <person name="Sun Y."/>
            <person name="Gao Y."/>
            <person name="Zhang L."/>
            <person name="Li S."/>
            <person name="Dai H."/>
            <person name="Hamel J.F."/>
            <person name="Liu C."/>
            <person name="Yu Y."/>
            <person name="Liu S."/>
            <person name="Lin W."/>
            <person name="Guo K."/>
            <person name="Jin S."/>
            <person name="Xu P."/>
            <person name="Storey K.B."/>
            <person name="Huan P."/>
            <person name="Zhang T."/>
            <person name="Zhou Y."/>
            <person name="Zhang J."/>
            <person name="Lin C."/>
            <person name="Li X."/>
            <person name="Xing L."/>
            <person name="Huo D."/>
            <person name="Sun M."/>
            <person name="Wang L."/>
            <person name="Mercier A."/>
            <person name="Li F."/>
            <person name="Yang H."/>
            <person name="Xiang J."/>
        </authorList>
    </citation>
    <scope>NUCLEOTIDE SEQUENCE [LARGE SCALE GENOMIC DNA]</scope>
    <source>
        <strain evidence="2">Shaxun</strain>
        <tissue evidence="2">Muscle</tissue>
    </source>
</reference>
<keyword evidence="1" id="KW-0812">Transmembrane</keyword>
<proteinExistence type="predicted"/>
<evidence type="ECO:0000313" key="3">
    <source>
        <dbReference type="Proteomes" id="UP000230750"/>
    </source>
</evidence>
<feature type="transmembrane region" description="Helical" evidence="1">
    <location>
        <begin position="12"/>
        <end position="31"/>
    </location>
</feature>
<name>A0A2G8JTW6_STIJA</name>
<evidence type="ECO:0000256" key="1">
    <source>
        <dbReference type="SAM" id="Phobius"/>
    </source>
</evidence>
<keyword evidence="3" id="KW-1185">Reference proteome</keyword>
<evidence type="ECO:0000313" key="2">
    <source>
        <dbReference type="EMBL" id="PIK39145.1"/>
    </source>
</evidence>
<gene>
    <name evidence="2" type="ORF">BSL78_24013</name>
</gene>
<protein>
    <submittedName>
        <fullName evidence="2">Uncharacterized protein</fullName>
    </submittedName>
</protein>
<comment type="caution">
    <text evidence="2">The sequence shown here is derived from an EMBL/GenBank/DDBJ whole genome shotgun (WGS) entry which is preliminary data.</text>
</comment>
<keyword evidence="1" id="KW-1133">Transmembrane helix</keyword>
<dbReference type="EMBL" id="MRZV01001272">
    <property type="protein sequence ID" value="PIK39145.1"/>
    <property type="molecule type" value="Genomic_DNA"/>
</dbReference>
<feature type="non-terminal residue" evidence="2">
    <location>
        <position position="102"/>
    </location>
</feature>
<dbReference type="AlphaFoldDB" id="A0A2G8JTW6"/>
<organism evidence="2 3">
    <name type="scientific">Stichopus japonicus</name>
    <name type="common">Sea cucumber</name>
    <dbReference type="NCBI Taxonomy" id="307972"/>
    <lineage>
        <taxon>Eukaryota</taxon>
        <taxon>Metazoa</taxon>
        <taxon>Echinodermata</taxon>
        <taxon>Eleutherozoa</taxon>
        <taxon>Echinozoa</taxon>
        <taxon>Holothuroidea</taxon>
        <taxon>Aspidochirotacea</taxon>
        <taxon>Aspidochirotida</taxon>
        <taxon>Stichopodidae</taxon>
        <taxon>Apostichopus</taxon>
    </lineage>
</organism>